<protein>
    <submittedName>
        <fullName evidence="4">Diaminopropionate ammonia-lyase</fullName>
    </submittedName>
</protein>
<evidence type="ECO:0000313" key="5">
    <source>
        <dbReference type="Proteomes" id="UP000244893"/>
    </source>
</evidence>
<dbReference type="InterPro" id="IPR001926">
    <property type="entry name" value="TrpB-like_PALP"/>
</dbReference>
<dbReference type="EMBL" id="QEOP01000002">
    <property type="protein sequence ID" value="PVZ94510.1"/>
    <property type="molecule type" value="Genomic_DNA"/>
</dbReference>
<evidence type="ECO:0000256" key="2">
    <source>
        <dbReference type="ARBA" id="ARBA00022898"/>
    </source>
</evidence>
<dbReference type="InterPro" id="IPR036052">
    <property type="entry name" value="TrpB-like_PALP_sf"/>
</dbReference>
<dbReference type="SUPFAM" id="SSF53686">
    <property type="entry name" value="Tryptophan synthase beta subunit-like PLP-dependent enzymes"/>
    <property type="match status" value="1"/>
</dbReference>
<dbReference type="Gene3D" id="3.40.50.1100">
    <property type="match status" value="2"/>
</dbReference>
<dbReference type="AlphaFoldDB" id="A0A2V1HU69"/>
<name>A0A2V1HU69_9MICO</name>
<dbReference type="Pfam" id="PF00291">
    <property type="entry name" value="PALP"/>
    <property type="match status" value="1"/>
</dbReference>
<dbReference type="PANTHER" id="PTHR42937">
    <property type="match status" value="1"/>
</dbReference>
<sequence>MPTTTYLRDLDAPDLHGTGFDSDSRAPQAFHVTLPGFERTDLLEVPALASALGVRAVMVKNEALRASLPSFKILGASWASGRAIWREWLGADPTVPIEFGPLREAVSRLTVEQPDREFMLVAATDGNHGRGVAYFARQMGLAAWILVPEGTAQARIDAIAGEGARVDVVDGTYDDAIAASAQLAGPDRLVISDTSWDGYVTTPRDVIDGYSTLFYEVDDQVAERALPSPTHVVLQAGVGSFAAAGLRHFVGRGVDSIIVEPSTANCLMASARAGDMTEVPGPHRSAMAGLNCGLPSLIAWPVVDGLADRFIAIDDDTLAGATVALADAGIESGESGVAGAAALLDLASTGRLDEAGLGSDSVVLFINTEGITDPVNYERLLTAGADG</sequence>
<dbReference type="GO" id="GO:0016829">
    <property type="term" value="F:lyase activity"/>
    <property type="evidence" value="ECO:0007669"/>
    <property type="project" value="UniProtKB-KW"/>
</dbReference>
<dbReference type="Proteomes" id="UP000244893">
    <property type="component" value="Unassembled WGS sequence"/>
</dbReference>
<dbReference type="NCBIfam" id="NF006058">
    <property type="entry name" value="PRK08206.1"/>
    <property type="match status" value="1"/>
</dbReference>
<dbReference type="RefSeq" id="WP_116757021.1">
    <property type="nucleotide sequence ID" value="NZ_JBHUEX010000001.1"/>
</dbReference>
<organism evidence="4 5">
    <name type="scientific">Amnibacterium flavum</name>
    <dbReference type="NCBI Taxonomy" id="2173173"/>
    <lineage>
        <taxon>Bacteria</taxon>
        <taxon>Bacillati</taxon>
        <taxon>Actinomycetota</taxon>
        <taxon>Actinomycetes</taxon>
        <taxon>Micrococcales</taxon>
        <taxon>Microbacteriaceae</taxon>
        <taxon>Amnibacterium</taxon>
    </lineage>
</organism>
<reference evidence="4 5" key="1">
    <citation type="submission" date="2018-05" db="EMBL/GenBank/DDBJ databases">
        <title>Amnibacterium sp. M8JJ-5, whole genome shotgun sequence.</title>
        <authorList>
            <person name="Tuo L."/>
        </authorList>
    </citation>
    <scope>NUCLEOTIDE SEQUENCE [LARGE SCALE GENOMIC DNA]</scope>
    <source>
        <strain evidence="4 5">M8JJ-5</strain>
    </source>
</reference>
<evidence type="ECO:0000256" key="1">
    <source>
        <dbReference type="ARBA" id="ARBA00001933"/>
    </source>
</evidence>
<comment type="cofactor">
    <cofactor evidence="1">
        <name>pyridoxal 5'-phosphate</name>
        <dbReference type="ChEBI" id="CHEBI:597326"/>
    </cofactor>
</comment>
<dbReference type="PANTHER" id="PTHR42937:SF1">
    <property type="entry name" value="DIAMINOPROPIONATE AMMONIA-LYASE"/>
    <property type="match status" value="1"/>
</dbReference>
<dbReference type="OrthoDB" id="34584at2"/>
<keyword evidence="5" id="KW-1185">Reference proteome</keyword>
<keyword evidence="2" id="KW-0663">Pyridoxal phosphate</keyword>
<comment type="caution">
    <text evidence="4">The sequence shown here is derived from an EMBL/GenBank/DDBJ whole genome shotgun (WGS) entry which is preliminary data.</text>
</comment>
<dbReference type="GO" id="GO:1901605">
    <property type="term" value="P:alpha-amino acid metabolic process"/>
    <property type="evidence" value="ECO:0007669"/>
    <property type="project" value="UniProtKB-ARBA"/>
</dbReference>
<evidence type="ECO:0000313" key="4">
    <source>
        <dbReference type="EMBL" id="PVZ94510.1"/>
    </source>
</evidence>
<gene>
    <name evidence="4" type="ORF">DDQ50_12475</name>
</gene>
<feature type="domain" description="Tryptophan synthase beta chain-like PALP" evidence="3">
    <location>
        <begin position="36"/>
        <end position="365"/>
    </location>
</feature>
<evidence type="ECO:0000259" key="3">
    <source>
        <dbReference type="Pfam" id="PF00291"/>
    </source>
</evidence>
<keyword evidence="4" id="KW-0456">Lyase</keyword>
<accession>A0A2V1HU69</accession>
<proteinExistence type="predicted"/>